<name>A0A182S865_9DIPT</name>
<feature type="region of interest" description="Disordered" evidence="1">
    <location>
        <begin position="1"/>
        <end position="80"/>
    </location>
</feature>
<proteinExistence type="predicted"/>
<evidence type="ECO:0000313" key="2">
    <source>
        <dbReference type="EnsemblMetazoa" id="AMAM001624-PA"/>
    </source>
</evidence>
<sequence>VLPVIRDISALPLPGGGSVDKPSSSPKSPAPSTKDGDVYDEVDDEEDTDAVDAETPEKQQQSEPETPSPSAPQPSDTGSCIEIVLKVPNDARHVIVRTENPKFKSQDGTSLDQLVNKIAPGVYDVQLGKFDKVVFEKYDKAPTEEEPEAPSNLGKAFNYDELVPKPRNAGSTKRVPEDSVNAYLPKVDSPQSRVGVTDEKQGKSAGDESAPANQRRIPDRFLAMGRRG</sequence>
<organism evidence="2 3">
    <name type="scientific">Anopheles maculatus</name>
    <dbReference type="NCBI Taxonomy" id="74869"/>
    <lineage>
        <taxon>Eukaryota</taxon>
        <taxon>Metazoa</taxon>
        <taxon>Ecdysozoa</taxon>
        <taxon>Arthropoda</taxon>
        <taxon>Hexapoda</taxon>
        <taxon>Insecta</taxon>
        <taxon>Pterygota</taxon>
        <taxon>Neoptera</taxon>
        <taxon>Endopterygota</taxon>
        <taxon>Diptera</taxon>
        <taxon>Nematocera</taxon>
        <taxon>Culicoidea</taxon>
        <taxon>Culicidae</taxon>
        <taxon>Anophelinae</taxon>
        <taxon>Anopheles</taxon>
        <taxon>Anopheles maculatus group</taxon>
    </lineage>
</organism>
<reference evidence="3" key="1">
    <citation type="submission" date="2013-09" db="EMBL/GenBank/DDBJ databases">
        <title>The Genome Sequence of Anopheles maculatus species B.</title>
        <authorList>
            <consortium name="The Broad Institute Genomics Platform"/>
            <person name="Neafsey D.E."/>
            <person name="Besansky N."/>
            <person name="Howell P."/>
            <person name="Walton C."/>
            <person name="Young S.K."/>
            <person name="Zeng Q."/>
            <person name="Gargeya S."/>
            <person name="Fitzgerald M."/>
            <person name="Haas B."/>
            <person name="Abouelleil A."/>
            <person name="Allen A.W."/>
            <person name="Alvarado L."/>
            <person name="Arachchi H.M."/>
            <person name="Berlin A.M."/>
            <person name="Chapman S.B."/>
            <person name="Gainer-Dewar J."/>
            <person name="Goldberg J."/>
            <person name="Griggs A."/>
            <person name="Gujja S."/>
            <person name="Hansen M."/>
            <person name="Howarth C."/>
            <person name="Imamovic A."/>
            <person name="Ireland A."/>
            <person name="Larimer J."/>
            <person name="McCowan C."/>
            <person name="Murphy C."/>
            <person name="Pearson M."/>
            <person name="Poon T.W."/>
            <person name="Priest M."/>
            <person name="Roberts A."/>
            <person name="Saif S."/>
            <person name="Shea T."/>
            <person name="Sisk P."/>
            <person name="Sykes S."/>
            <person name="Wortman J."/>
            <person name="Nusbaum C."/>
            <person name="Birren B."/>
        </authorList>
    </citation>
    <scope>NUCLEOTIDE SEQUENCE [LARGE SCALE GENOMIC DNA]</scope>
    <source>
        <strain evidence="3">maculatus3</strain>
    </source>
</reference>
<dbReference type="VEuPathDB" id="VectorBase:AMAM001624"/>
<accession>A0A182S865</accession>
<feature type="compositionally biased region" description="Basic and acidic residues" evidence="1">
    <location>
        <begin position="196"/>
        <end position="206"/>
    </location>
</feature>
<reference evidence="2" key="2">
    <citation type="submission" date="2020-05" db="UniProtKB">
        <authorList>
            <consortium name="EnsemblMetazoa"/>
        </authorList>
    </citation>
    <scope>IDENTIFICATION</scope>
    <source>
        <strain evidence="2">maculatus3</strain>
    </source>
</reference>
<evidence type="ECO:0000256" key="1">
    <source>
        <dbReference type="SAM" id="MobiDB-lite"/>
    </source>
</evidence>
<evidence type="ECO:0000313" key="3">
    <source>
        <dbReference type="Proteomes" id="UP000075901"/>
    </source>
</evidence>
<dbReference type="AlphaFoldDB" id="A0A182S865"/>
<protein>
    <submittedName>
        <fullName evidence="2">Uncharacterized protein</fullName>
    </submittedName>
</protein>
<keyword evidence="3" id="KW-1185">Reference proteome</keyword>
<feature type="compositionally biased region" description="Acidic residues" evidence="1">
    <location>
        <begin position="38"/>
        <end position="54"/>
    </location>
</feature>
<feature type="compositionally biased region" description="Low complexity" evidence="1">
    <location>
        <begin position="19"/>
        <end position="33"/>
    </location>
</feature>
<feature type="region of interest" description="Disordered" evidence="1">
    <location>
        <begin position="141"/>
        <end position="228"/>
    </location>
</feature>
<dbReference type="EnsemblMetazoa" id="AMAM001624-RA">
    <property type="protein sequence ID" value="AMAM001624-PA"/>
    <property type="gene ID" value="AMAM001624"/>
</dbReference>
<dbReference type="Proteomes" id="UP000075901">
    <property type="component" value="Unassembled WGS sequence"/>
</dbReference>